<evidence type="ECO:0000256" key="2">
    <source>
        <dbReference type="ARBA" id="ARBA00022737"/>
    </source>
</evidence>
<evidence type="ECO:0000313" key="11">
    <source>
        <dbReference type="EMBL" id="CAG2053067.1"/>
    </source>
</evidence>
<feature type="compositionally biased region" description="Basic residues" evidence="9">
    <location>
        <begin position="291"/>
        <end position="307"/>
    </location>
</feature>
<name>A0ABN7NF65_TIMPD</name>
<feature type="region of interest" description="Disordered" evidence="9">
    <location>
        <begin position="679"/>
        <end position="729"/>
    </location>
</feature>
<dbReference type="Proteomes" id="UP001153148">
    <property type="component" value="Unassembled WGS sequence"/>
</dbReference>
<feature type="compositionally biased region" description="Low complexity" evidence="9">
    <location>
        <begin position="254"/>
        <end position="272"/>
    </location>
</feature>
<evidence type="ECO:0000256" key="6">
    <source>
        <dbReference type="ARBA" id="ARBA00023242"/>
    </source>
</evidence>
<feature type="compositionally biased region" description="Low complexity" evidence="9">
    <location>
        <begin position="494"/>
        <end position="511"/>
    </location>
</feature>
<feature type="region of interest" description="Disordered" evidence="9">
    <location>
        <begin position="561"/>
        <end position="609"/>
    </location>
</feature>
<dbReference type="Pfam" id="PF02755">
    <property type="entry name" value="RPEL"/>
    <property type="match status" value="2"/>
</dbReference>
<evidence type="ECO:0000256" key="4">
    <source>
        <dbReference type="ARBA" id="ARBA00023054"/>
    </source>
</evidence>
<feature type="region of interest" description="Disordered" evidence="9">
    <location>
        <begin position="150"/>
        <end position="172"/>
    </location>
</feature>
<dbReference type="Gene3D" id="6.10.150.10">
    <property type="match status" value="1"/>
</dbReference>
<keyword evidence="12" id="KW-1185">Reference proteome</keyword>
<comment type="caution">
    <text evidence="11">The sequence shown here is derived from an EMBL/GenBank/DDBJ whole genome shotgun (WGS) entry which is preliminary data.</text>
</comment>
<keyword evidence="2" id="KW-0677">Repeat</keyword>
<feature type="region of interest" description="Disordered" evidence="9">
    <location>
        <begin position="475"/>
        <end position="511"/>
    </location>
</feature>
<dbReference type="EMBL" id="CAJPIN010000118">
    <property type="protein sequence ID" value="CAG2053067.1"/>
    <property type="molecule type" value="Genomic_DNA"/>
</dbReference>
<feature type="repeat" description="RPEL" evidence="7">
    <location>
        <begin position="48"/>
        <end position="73"/>
    </location>
</feature>
<evidence type="ECO:0000256" key="5">
    <source>
        <dbReference type="ARBA" id="ARBA00023163"/>
    </source>
</evidence>
<evidence type="ECO:0000256" key="8">
    <source>
        <dbReference type="SAM" id="Coils"/>
    </source>
</evidence>
<dbReference type="Pfam" id="PF02037">
    <property type="entry name" value="SAP"/>
    <property type="match status" value="1"/>
</dbReference>
<evidence type="ECO:0000259" key="10">
    <source>
        <dbReference type="PROSITE" id="PS50800"/>
    </source>
</evidence>
<keyword evidence="4 8" id="KW-0175">Coiled coil</keyword>
<feature type="domain" description="SAP" evidence="10">
    <location>
        <begin position="447"/>
        <end position="481"/>
    </location>
</feature>
<dbReference type="SUPFAM" id="SSF68906">
    <property type="entry name" value="SAP domain"/>
    <property type="match status" value="1"/>
</dbReference>
<keyword evidence="5" id="KW-0804">Transcription</keyword>
<comment type="subcellular location">
    <subcellularLocation>
        <location evidence="1">Nucleus</location>
    </subcellularLocation>
</comment>
<organism evidence="11 12">
    <name type="scientific">Timema podura</name>
    <name type="common">Walking stick</name>
    <dbReference type="NCBI Taxonomy" id="61482"/>
    <lineage>
        <taxon>Eukaryota</taxon>
        <taxon>Metazoa</taxon>
        <taxon>Ecdysozoa</taxon>
        <taxon>Arthropoda</taxon>
        <taxon>Hexapoda</taxon>
        <taxon>Insecta</taxon>
        <taxon>Pterygota</taxon>
        <taxon>Neoptera</taxon>
        <taxon>Polyneoptera</taxon>
        <taxon>Phasmatodea</taxon>
        <taxon>Timematodea</taxon>
        <taxon>Timematoidea</taxon>
        <taxon>Timematidae</taxon>
        <taxon>Timema</taxon>
    </lineage>
</organism>
<gene>
    <name evidence="11" type="ORF">TPAB3V08_LOCUS154</name>
</gene>
<feature type="compositionally biased region" description="Polar residues" evidence="9">
    <location>
        <begin position="411"/>
        <end position="420"/>
    </location>
</feature>
<dbReference type="InterPro" id="IPR043451">
    <property type="entry name" value="Myocardin-like"/>
</dbReference>
<feature type="compositionally biased region" description="Low complexity" evidence="9">
    <location>
        <begin position="421"/>
        <end position="437"/>
    </location>
</feature>
<evidence type="ECO:0000256" key="1">
    <source>
        <dbReference type="ARBA" id="ARBA00004123"/>
    </source>
</evidence>
<evidence type="ECO:0000313" key="12">
    <source>
        <dbReference type="Proteomes" id="UP001153148"/>
    </source>
</evidence>
<proteinExistence type="predicted"/>
<keyword evidence="3" id="KW-0805">Transcription regulation</keyword>
<feature type="compositionally biased region" description="Polar residues" evidence="9">
    <location>
        <begin position="156"/>
        <end position="170"/>
    </location>
</feature>
<dbReference type="Gene3D" id="6.10.140.2040">
    <property type="match status" value="1"/>
</dbReference>
<dbReference type="PROSITE" id="PS51073">
    <property type="entry name" value="RPEL"/>
    <property type="match status" value="2"/>
</dbReference>
<feature type="compositionally biased region" description="Polar residues" evidence="9">
    <location>
        <begin position="482"/>
        <end position="493"/>
    </location>
</feature>
<keyword evidence="6" id="KW-0539">Nucleus</keyword>
<evidence type="ECO:0000256" key="9">
    <source>
        <dbReference type="SAM" id="MobiDB-lite"/>
    </source>
</evidence>
<reference evidence="11" key="1">
    <citation type="submission" date="2021-03" db="EMBL/GenBank/DDBJ databases">
        <authorList>
            <person name="Tran Van P."/>
        </authorList>
    </citation>
    <scope>NUCLEOTIDE SEQUENCE</scope>
</reference>
<dbReference type="PANTHER" id="PTHR22793:SF12">
    <property type="entry name" value="MYOCARDIN-RELATED TRANSCRIPTION FACTOR, ISOFORM H"/>
    <property type="match status" value="1"/>
</dbReference>
<dbReference type="InterPro" id="IPR036361">
    <property type="entry name" value="SAP_dom_sf"/>
</dbReference>
<dbReference type="SMART" id="SM00707">
    <property type="entry name" value="RPEL"/>
    <property type="match status" value="3"/>
</dbReference>
<dbReference type="Gene3D" id="1.10.720.30">
    <property type="entry name" value="SAP domain"/>
    <property type="match status" value="1"/>
</dbReference>
<dbReference type="InterPro" id="IPR003034">
    <property type="entry name" value="SAP_dom"/>
</dbReference>
<protein>
    <recommendedName>
        <fullName evidence="10">SAP domain-containing protein</fullName>
    </recommendedName>
</protein>
<dbReference type="PROSITE" id="PS50800">
    <property type="entry name" value="SAP"/>
    <property type="match status" value="1"/>
</dbReference>
<accession>A0ABN7NF65</accession>
<feature type="repeat" description="RPEL" evidence="7">
    <location>
        <begin position="92"/>
        <end position="117"/>
    </location>
</feature>
<feature type="region of interest" description="Disordered" evidence="9">
    <location>
        <begin position="250"/>
        <end position="320"/>
    </location>
</feature>
<feature type="region of interest" description="Disordered" evidence="9">
    <location>
        <begin position="411"/>
        <end position="437"/>
    </location>
</feature>
<dbReference type="SMART" id="SM00513">
    <property type="entry name" value="SAP"/>
    <property type="match status" value="1"/>
</dbReference>
<evidence type="ECO:0000256" key="3">
    <source>
        <dbReference type="ARBA" id="ARBA00023015"/>
    </source>
</evidence>
<dbReference type="InterPro" id="IPR004018">
    <property type="entry name" value="RPEL_repeat"/>
</dbReference>
<dbReference type="PANTHER" id="PTHR22793">
    <property type="entry name" value="MYOCARDIN-RELATED TRANSCRIPTION FACTOR-RELATED"/>
    <property type="match status" value="1"/>
</dbReference>
<evidence type="ECO:0000256" key="7">
    <source>
        <dbReference type="PROSITE-ProRule" id="PRU00401"/>
    </source>
</evidence>
<sequence length="964" mass="104304">MHIPALKVKLMMRRPIKMLVDQGIMPPLKTPPAFHEQRQKLERAKMGDLLKAKIQQRPNRQDLVNQHILEDAHVDPSIAEKQRMLKKARLADSLNDQLSHRPGPLELIQKNILHTEEPIERAVKDGVIPFKPTYEGQLTKPQHPNRYITYDEDSLSSEGGQSPLQTQPSTGLPEVRTQADVLEAAAASAGIVTVALTIPTTGGAVVVTSSSPAFRQAVSPVSDQQTATMTFADLCNSVVSPAGSLPTILPTPSPMSLGSTTSSLSPLSSVSSPPTPSPALARRTDAPGKDKNRKKSKSKSQPKTRTIKFHEYKGPPNAHKNLSVNSLPVETPYEILLQQQKLFLQWQLEWQHKYPQIILPASQKPLQVTTSSDVGSPASLSGLIAATSPPPQQAVSAVSRPMNVMSPPLVTTQTQASLQEQNQPTQTLTQSLQPQTQPNALRIFGKLEDMKVSDLKAELKRRNLTVSGSKPQLIERLKPFTDTASSTHQTSSDIPQSTTSQTSVSTATSTTIPVSHMGHIVVEAPGSVMSEESLSSFSMDTPVSPNNQQMSLMVEGSVTDDEVSLPNFSPVSQQLSPPPSHQTMSPERDVDMDLSSPQPPPSPRGGEDIIRDQQRKIEELQRELLRSQLQLQQIRSGGKDLVNVETPSVRISKSSSKLKNVKSQIVDDVLEILIKNGELPPSAAQDPATPTTPGRSLPQGLIFTASSPAPASPPVPPPPPPPPLPHSSFAITLPTAIRLASQTDQNSVQPFQMQLTGPEALDLILNSVQPTDGTSEGHQLSSDLQTAAGIDLKELGLDLETLDSMDFGQLDCGDLGVSVKLEPSDLLDVVTDMEVGVETSIKQDDELPLPDQLMNQQELMDIGEMPMDMDDADWLESLMPSDSSAGTSGVEIGSVTTPPHHSSFVLPSTGGINLIQCHTDLDTYDPLLSNSQDPFDLFNIEDSEFKMVGDLTSSLGWDKVDFAT</sequence>
<feature type="compositionally biased region" description="Pro residues" evidence="9">
    <location>
        <begin position="710"/>
        <end position="725"/>
    </location>
</feature>
<feature type="coiled-coil region" evidence="8">
    <location>
        <begin position="610"/>
        <end position="637"/>
    </location>
</feature>